<protein>
    <submittedName>
        <fullName evidence="1">Uncharacterized protein</fullName>
    </submittedName>
</protein>
<evidence type="ECO:0000313" key="2">
    <source>
        <dbReference type="Proteomes" id="UP000024816"/>
    </source>
</evidence>
<name>A0A059FI10_9PROT</name>
<dbReference type="PATRIC" id="fig|1280952.3.peg.727"/>
<dbReference type="OrthoDB" id="7620423at2"/>
<accession>A0A059FI10</accession>
<reference evidence="1 2" key="1">
    <citation type="journal article" date="2014" name="Antonie Van Leeuwenhoek">
        <title>Hyphomonas beringensis sp. nov. and Hyphomonas chukchiensis sp. nov., isolated from surface seawater of the Bering Sea and Chukchi Sea.</title>
        <authorList>
            <person name="Li C."/>
            <person name="Lai Q."/>
            <person name="Li G."/>
            <person name="Dong C."/>
            <person name="Wang J."/>
            <person name="Liao Y."/>
            <person name="Shao Z."/>
        </authorList>
    </citation>
    <scope>NUCLEOTIDE SEQUENCE [LARGE SCALE GENOMIC DNA]</scope>
    <source>
        <strain evidence="1 2">VP2</strain>
    </source>
</reference>
<gene>
    <name evidence="1" type="ORF">HJA_03646</name>
</gene>
<comment type="caution">
    <text evidence="1">The sequence shown here is derived from an EMBL/GenBank/DDBJ whole genome shotgun (WGS) entry which is preliminary data.</text>
</comment>
<proteinExistence type="predicted"/>
<sequence>MNKDLDALIAGIKALPADRDLSHIEPEVWARVDARATGTQRGGLFGVATNGQVSAMPVLSRSIAVALAVGLFVGVISVPRTSGPNELSVFSVEASYGPSGLLR</sequence>
<evidence type="ECO:0000313" key="1">
    <source>
        <dbReference type="EMBL" id="KCZ90290.1"/>
    </source>
</evidence>
<dbReference type="RefSeq" id="WP_034767320.1">
    <property type="nucleotide sequence ID" value="NZ_ARYJ01000002.1"/>
</dbReference>
<dbReference type="Proteomes" id="UP000024816">
    <property type="component" value="Unassembled WGS sequence"/>
</dbReference>
<organism evidence="1 2">
    <name type="scientific">Hyphomonas jannaschiana VP2</name>
    <dbReference type="NCBI Taxonomy" id="1280952"/>
    <lineage>
        <taxon>Bacteria</taxon>
        <taxon>Pseudomonadati</taxon>
        <taxon>Pseudomonadota</taxon>
        <taxon>Alphaproteobacteria</taxon>
        <taxon>Hyphomonadales</taxon>
        <taxon>Hyphomonadaceae</taxon>
        <taxon>Hyphomonas</taxon>
    </lineage>
</organism>
<dbReference type="AlphaFoldDB" id="A0A059FI10"/>
<keyword evidence="2" id="KW-1185">Reference proteome</keyword>
<dbReference type="STRING" id="1280952.HJA_03646"/>
<dbReference type="EMBL" id="ARYJ01000002">
    <property type="protein sequence ID" value="KCZ90290.1"/>
    <property type="molecule type" value="Genomic_DNA"/>
</dbReference>